<evidence type="ECO:0000313" key="2">
    <source>
        <dbReference type="EMBL" id="ABZ83659.1"/>
    </source>
</evidence>
<organism evidence="2 3">
    <name type="scientific">Heliobacterium modesticaldum (strain ATCC 51547 / Ice1)</name>
    <dbReference type="NCBI Taxonomy" id="498761"/>
    <lineage>
        <taxon>Bacteria</taxon>
        <taxon>Bacillati</taxon>
        <taxon>Bacillota</taxon>
        <taxon>Clostridia</taxon>
        <taxon>Eubacteriales</taxon>
        <taxon>Heliobacteriaceae</taxon>
        <taxon>Heliomicrobium</taxon>
    </lineage>
</organism>
<dbReference type="Proteomes" id="UP000008550">
    <property type="component" value="Chromosome"/>
</dbReference>
<protein>
    <submittedName>
        <fullName evidence="2">Uncharacterized protein</fullName>
    </submittedName>
</protein>
<name>B0TAK7_HELMI</name>
<keyword evidence="3" id="KW-1185">Reference proteome</keyword>
<evidence type="ECO:0000256" key="1">
    <source>
        <dbReference type="SAM" id="MobiDB-lite"/>
    </source>
</evidence>
<dbReference type="AlphaFoldDB" id="B0TAK7"/>
<sequence>MSFFGEKAMQGEKKPSPPVEGVDEKLVTAQIIHSMWITLGIKVNLPELSTCG</sequence>
<proteinExistence type="predicted"/>
<dbReference type="KEGG" id="hmo:HM1_0906"/>
<accession>B0TAK7</accession>
<reference evidence="2 3" key="1">
    <citation type="journal article" date="2008" name="J. Bacteriol.">
        <title>The genome of Heliobacterium modesticaldum, a phototrophic representative of the Firmicutes containing the simplest photosynthetic apparatus.</title>
        <authorList>
            <person name="Sattley W.M."/>
            <person name="Madigan M.T."/>
            <person name="Swingley W.D."/>
            <person name="Cheung P.C."/>
            <person name="Clocksin K.M."/>
            <person name="Conrad A.L."/>
            <person name="Dejesa L.C."/>
            <person name="Honchak B.M."/>
            <person name="Jung D.O."/>
            <person name="Karbach L.E."/>
            <person name="Kurdoglu A."/>
            <person name="Lahiri S."/>
            <person name="Mastrian S.D."/>
            <person name="Page L.E."/>
            <person name="Taylor H.L."/>
            <person name="Wang Z.T."/>
            <person name="Raymond J."/>
            <person name="Chen M."/>
            <person name="Blankenship R.E."/>
            <person name="Touchman J.W."/>
        </authorList>
    </citation>
    <scope>NUCLEOTIDE SEQUENCE [LARGE SCALE GENOMIC DNA]</scope>
    <source>
        <strain evidence="3">ATCC 51547 / Ice1</strain>
    </source>
</reference>
<gene>
    <name evidence="2" type="ORF">HM1_0906</name>
</gene>
<feature type="region of interest" description="Disordered" evidence="1">
    <location>
        <begin position="1"/>
        <end position="20"/>
    </location>
</feature>
<dbReference type="STRING" id="498761.HM1_0906"/>
<dbReference type="EMBL" id="CP000930">
    <property type="protein sequence ID" value="ABZ83659.1"/>
    <property type="molecule type" value="Genomic_DNA"/>
</dbReference>
<dbReference type="HOGENOM" id="CLU_3080565_0_0_9"/>
<evidence type="ECO:0000313" key="3">
    <source>
        <dbReference type="Proteomes" id="UP000008550"/>
    </source>
</evidence>